<name>A0A183JSD2_9TREM</name>
<dbReference type="WBParaSite" id="SCUD_0000562201-mRNA-1">
    <property type="protein sequence ID" value="SCUD_0000562201-mRNA-1"/>
    <property type="gene ID" value="SCUD_0000562201"/>
</dbReference>
<evidence type="ECO:0000313" key="1">
    <source>
        <dbReference type="EMBL" id="VDO97061.1"/>
    </source>
</evidence>
<organism evidence="3">
    <name type="scientific">Schistosoma curassoni</name>
    <dbReference type="NCBI Taxonomy" id="6186"/>
    <lineage>
        <taxon>Eukaryota</taxon>
        <taxon>Metazoa</taxon>
        <taxon>Spiralia</taxon>
        <taxon>Lophotrochozoa</taxon>
        <taxon>Platyhelminthes</taxon>
        <taxon>Trematoda</taxon>
        <taxon>Digenea</taxon>
        <taxon>Strigeidida</taxon>
        <taxon>Schistosomatoidea</taxon>
        <taxon>Schistosomatidae</taxon>
        <taxon>Schistosoma</taxon>
    </lineage>
</organism>
<gene>
    <name evidence="1" type="ORF">SCUD_LOCUS5622</name>
</gene>
<dbReference type="AlphaFoldDB" id="A0A183JSD2"/>
<keyword evidence="2" id="KW-1185">Reference proteome</keyword>
<proteinExistence type="predicted"/>
<accession>A0A183JSD2</accession>
<dbReference type="Proteomes" id="UP000279833">
    <property type="component" value="Unassembled WGS sequence"/>
</dbReference>
<evidence type="ECO:0000313" key="3">
    <source>
        <dbReference type="WBParaSite" id="SCUD_0000562201-mRNA-1"/>
    </source>
</evidence>
<sequence>MCYINPNIWEISRCLTNLCKYISSFINKSFMC</sequence>
<protein>
    <submittedName>
        <fullName evidence="1 3">Uncharacterized protein</fullName>
    </submittedName>
</protein>
<dbReference type="EMBL" id="UZAK01009606">
    <property type="protein sequence ID" value="VDO97061.1"/>
    <property type="molecule type" value="Genomic_DNA"/>
</dbReference>
<evidence type="ECO:0000313" key="2">
    <source>
        <dbReference type="Proteomes" id="UP000279833"/>
    </source>
</evidence>
<reference evidence="1 2" key="2">
    <citation type="submission" date="2018-11" db="EMBL/GenBank/DDBJ databases">
        <authorList>
            <consortium name="Pathogen Informatics"/>
        </authorList>
    </citation>
    <scope>NUCLEOTIDE SEQUENCE [LARGE SCALE GENOMIC DNA]</scope>
    <source>
        <strain evidence="1">Dakar</strain>
        <strain evidence="2">Dakar, Senegal</strain>
    </source>
</reference>
<reference evidence="3" key="1">
    <citation type="submission" date="2016-06" db="UniProtKB">
        <authorList>
            <consortium name="WormBaseParasite"/>
        </authorList>
    </citation>
    <scope>IDENTIFICATION</scope>
</reference>